<evidence type="ECO:0000256" key="1">
    <source>
        <dbReference type="SAM" id="MobiDB-lite"/>
    </source>
</evidence>
<reference evidence="2" key="1">
    <citation type="submission" date="2018-05" db="EMBL/GenBank/DDBJ databases">
        <authorList>
            <person name="Lanie J.A."/>
            <person name="Ng W.-L."/>
            <person name="Kazmierczak K.M."/>
            <person name="Andrzejewski T.M."/>
            <person name="Davidsen T.M."/>
            <person name="Wayne K.J."/>
            <person name="Tettelin H."/>
            <person name="Glass J.I."/>
            <person name="Rusch D."/>
            <person name="Podicherti R."/>
            <person name="Tsui H.-C.T."/>
            <person name="Winkler M.E."/>
        </authorList>
    </citation>
    <scope>NUCLEOTIDE SEQUENCE</scope>
</reference>
<proteinExistence type="predicted"/>
<organism evidence="2">
    <name type="scientific">marine metagenome</name>
    <dbReference type="NCBI Taxonomy" id="408172"/>
    <lineage>
        <taxon>unclassified sequences</taxon>
        <taxon>metagenomes</taxon>
        <taxon>ecological metagenomes</taxon>
    </lineage>
</organism>
<name>A0A382LM22_9ZZZZ</name>
<protein>
    <submittedName>
        <fullName evidence="2">Uncharacterized protein</fullName>
    </submittedName>
</protein>
<dbReference type="EMBL" id="UINC01086987">
    <property type="protein sequence ID" value="SVC35941.1"/>
    <property type="molecule type" value="Genomic_DNA"/>
</dbReference>
<accession>A0A382LM22</accession>
<gene>
    <name evidence="2" type="ORF">METZ01_LOCUS288795</name>
</gene>
<feature type="non-terminal residue" evidence="2">
    <location>
        <position position="1"/>
    </location>
</feature>
<sequence length="28" mass="3393">VIDHKIAEQEREHYDGSTDKEVFDNFRN</sequence>
<dbReference type="AlphaFoldDB" id="A0A382LM22"/>
<feature type="region of interest" description="Disordered" evidence="1">
    <location>
        <begin position="1"/>
        <end position="28"/>
    </location>
</feature>
<evidence type="ECO:0000313" key="2">
    <source>
        <dbReference type="EMBL" id="SVC35941.1"/>
    </source>
</evidence>